<dbReference type="RefSeq" id="WP_072429318.1">
    <property type="nucleotide sequence ID" value="NZ_FPKR01000011.1"/>
</dbReference>
<dbReference type="AlphaFoldDB" id="A0A1K2HN85"/>
<dbReference type="STRING" id="1121279.SAMN02745887_02824"/>
<gene>
    <name evidence="2" type="ORF">SAMN02745887_02824</name>
</gene>
<dbReference type="OrthoDB" id="2221394at2"/>
<protein>
    <recommendedName>
        <fullName evidence="1">DUF7668 domain-containing protein</fullName>
    </recommendedName>
</protein>
<dbReference type="Proteomes" id="UP000186513">
    <property type="component" value="Unassembled WGS sequence"/>
</dbReference>
<name>A0A1K2HN85_9NEIS</name>
<reference evidence="2 3" key="1">
    <citation type="submission" date="2016-11" db="EMBL/GenBank/DDBJ databases">
        <authorList>
            <person name="Jaros S."/>
            <person name="Januszkiewicz K."/>
            <person name="Wedrychowicz H."/>
        </authorList>
    </citation>
    <scope>NUCLEOTIDE SEQUENCE [LARGE SCALE GENOMIC DNA]</scope>
    <source>
        <strain evidence="2 3">DSM 18899</strain>
    </source>
</reference>
<feature type="domain" description="DUF7668" evidence="1">
    <location>
        <begin position="38"/>
        <end position="126"/>
    </location>
</feature>
<organism evidence="2 3">
    <name type="scientific">Chitinimonas taiwanensis DSM 18899</name>
    <dbReference type="NCBI Taxonomy" id="1121279"/>
    <lineage>
        <taxon>Bacteria</taxon>
        <taxon>Pseudomonadati</taxon>
        <taxon>Pseudomonadota</taxon>
        <taxon>Betaproteobacteria</taxon>
        <taxon>Neisseriales</taxon>
        <taxon>Chitinibacteraceae</taxon>
        <taxon>Chitinimonas</taxon>
    </lineage>
</organism>
<keyword evidence="3" id="KW-1185">Reference proteome</keyword>
<evidence type="ECO:0000313" key="3">
    <source>
        <dbReference type="Proteomes" id="UP000186513"/>
    </source>
</evidence>
<proteinExistence type="predicted"/>
<dbReference type="EMBL" id="FPKR01000011">
    <property type="protein sequence ID" value="SFZ78157.1"/>
    <property type="molecule type" value="Genomic_DNA"/>
</dbReference>
<accession>A0A1K2HN85</accession>
<dbReference type="Pfam" id="PF24705">
    <property type="entry name" value="DUF7668"/>
    <property type="match status" value="1"/>
</dbReference>
<evidence type="ECO:0000313" key="2">
    <source>
        <dbReference type="EMBL" id="SFZ78157.1"/>
    </source>
</evidence>
<evidence type="ECO:0000259" key="1">
    <source>
        <dbReference type="Pfam" id="PF24705"/>
    </source>
</evidence>
<dbReference type="InterPro" id="IPR056085">
    <property type="entry name" value="DUF7668"/>
</dbReference>
<sequence>MQRPSLDAAEADIIAFARAWVRFAAQHGLDEALGLIDRRDSDPPWSEAFVRAMSDDHFGDCQTCVITDPDAFSDLGVFAYRYNDDSGFAVDHDLAMNHQRSDFTAQFVFSKTPHGYAIYLEDIHVL</sequence>